<evidence type="ECO:0000256" key="2">
    <source>
        <dbReference type="ARBA" id="ARBA00022475"/>
    </source>
</evidence>
<comment type="subcellular location">
    <subcellularLocation>
        <location evidence="1">Cell membrane</location>
    </subcellularLocation>
</comment>
<dbReference type="GeneTree" id="ENSGT00390000012429"/>
<evidence type="ECO:0000256" key="5">
    <source>
        <dbReference type="ARBA" id="ARBA00023157"/>
    </source>
</evidence>
<keyword evidence="2" id="KW-1003">Cell membrane</keyword>
<dbReference type="GO" id="GO:0005096">
    <property type="term" value="F:GTPase activator activity"/>
    <property type="evidence" value="ECO:0007669"/>
    <property type="project" value="TreeGrafter"/>
</dbReference>
<keyword evidence="6" id="KW-0325">Glycoprotein</keyword>
<keyword evidence="4" id="KW-0472">Membrane</keyword>
<dbReference type="GO" id="GO:0005178">
    <property type="term" value="F:integrin binding"/>
    <property type="evidence" value="ECO:0007669"/>
    <property type="project" value="InterPro"/>
</dbReference>
<accession>A0AAX7TDG4</accession>
<reference evidence="10 11" key="1">
    <citation type="submission" date="2018-05" db="EMBL/GenBank/DDBJ databases">
        <authorList>
            <person name="Datahose"/>
        </authorList>
    </citation>
    <scope>NUCLEOTIDE SEQUENCE</scope>
</reference>
<evidence type="ECO:0000256" key="4">
    <source>
        <dbReference type="ARBA" id="ARBA00023136"/>
    </source>
</evidence>
<keyword evidence="5" id="KW-1015">Disulfide bond</keyword>
<dbReference type="InterPro" id="IPR007110">
    <property type="entry name" value="Ig-like_dom"/>
</dbReference>
<dbReference type="GO" id="GO:0007229">
    <property type="term" value="P:integrin-mediated signaling pathway"/>
    <property type="evidence" value="ECO:0007669"/>
    <property type="project" value="TreeGrafter"/>
</dbReference>
<dbReference type="GO" id="GO:0030334">
    <property type="term" value="P:regulation of cell migration"/>
    <property type="evidence" value="ECO:0007669"/>
    <property type="project" value="InterPro"/>
</dbReference>
<organism evidence="10 11">
    <name type="scientific">Astatotilapia calliptera</name>
    <name type="common">Eastern happy</name>
    <name type="synonym">Chromis callipterus</name>
    <dbReference type="NCBI Taxonomy" id="8154"/>
    <lineage>
        <taxon>Eukaryota</taxon>
        <taxon>Metazoa</taxon>
        <taxon>Chordata</taxon>
        <taxon>Craniata</taxon>
        <taxon>Vertebrata</taxon>
        <taxon>Euteleostomi</taxon>
        <taxon>Actinopterygii</taxon>
        <taxon>Neopterygii</taxon>
        <taxon>Teleostei</taxon>
        <taxon>Neoteleostei</taxon>
        <taxon>Acanthomorphata</taxon>
        <taxon>Ovalentaria</taxon>
        <taxon>Cichlomorphae</taxon>
        <taxon>Cichliformes</taxon>
        <taxon>Cichlidae</taxon>
        <taxon>African cichlids</taxon>
        <taxon>Pseudocrenilabrinae</taxon>
        <taxon>Haplochromini</taxon>
        <taxon>Astatotilapia</taxon>
    </lineage>
</organism>
<reference evidence="11" key="2">
    <citation type="submission" date="2023-03" db="EMBL/GenBank/DDBJ databases">
        <authorList>
            <consortium name="Wellcome Sanger Institute Data Sharing"/>
        </authorList>
    </citation>
    <scope>NUCLEOTIDE SEQUENCE [LARGE SCALE GENOMIC DNA]</scope>
</reference>
<evidence type="ECO:0000313" key="10">
    <source>
        <dbReference type="Ensembl" id="ENSACLP00000052066.1"/>
    </source>
</evidence>
<dbReference type="GO" id="GO:0009897">
    <property type="term" value="C:external side of plasma membrane"/>
    <property type="evidence" value="ECO:0007669"/>
    <property type="project" value="TreeGrafter"/>
</dbReference>
<keyword evidence="8" id="KW-0393">Immunoglobulin domain</keyword>
<dbReference type="PANTHER" id="PTHR19226:SF2">
    <property type="entry name" value="THY-1 MEMBRANE GLYCOPROTEIN"/>
    <property type="match status" value="1"/>
</dbReference>
<evidence type="ECO:0000313" key="11">
    <source>
        <dbReference type="Proteomes" id="UP000265100"/>
    </source>
</evidence>
<proteinExistence type="predicted"/>
<evidence type="ECO:0000256" key="1">
    <source>
        <dbReference type="ARBA" id="ARBA00004236"/>
    </source>
</evidence>
<keyword evidence="7" id="KW-0449">Lipoprotein</keyword>
<dbReference type="GO" id="GO:0051894">
    <property type="term" value="P:positive regulation of focal adhesion assembly"/>
    <property type="evidence" value="ECO:0007669"/>
    <property type="project" value="TreeGrafter"/>
</dbReference>
<dbReference type="AlphaFoldDB" id="A0AAX7TDG4"/>
<reference evidence="10" key="3">
    <citation type="submission" date="2025-08" db="UniProtKB">
        <authorList>
            <consortium name="Ensembl"/>
        </authorList>
    </citation>
    <scope>IDENTIFICATION</scope>
</reference>
<dbReference type="GO" id="GO:0043209">
    <property type="term" value="C:myelin sheath"/>
    <property type="evidence" value="ECO:0007669"/>
    <property type="project" value="TreeGrafter"/>
</dbReference>
<dbReference type="GO" id="GO:0007155">
    <property type="term" value="P:cell adhesion"/>
    <property type="evidence" value="ECO:0007669"/>
    <property type="project" value="InterPro"/>
</dbReference>
<dbReference type="GO" id="GO:0045121">
    <property type="term" value="C:membrane raft"/>
    <property type="evidence" value="ECO:0007669"/>
    <property type="project" value="TreeGrafter"/>
</dbReference>
<evidence type="ECO:0000256" key="7">
    <source>
        <dbReference type="ARBA" id="ARBA00023288"/>
    </source>
</evidence>
<dbReference type="Ensembl" id="ENSACLT00000077599.1">
    <property type="protein sequence ID" value="ENSACLP00000052066.1"/>
    <property type="gene ID" value="ENSACLG00000020771.2"/>
</dbReference>
<dbReference type="GO" id="GO:0005925">
    <property type="term" value="C:focal adhesion"/>
    <property type="evidence" value="ECO:0007669"/>
    <property type="project" value="TreeGrafter"/>
</dbReference>
<evidence type="ECO:0000256" key="6">
    <source>
        <dbReference type="ARBA" id="ARBA00023180"/>
    </source>
</evidence>
<dbReference type="Proteomes" id="UP000265100">
    <property type="component" value="Chromosome 10"/>
</dbReference>
<dbReference type="PROSITE" id="PS50835">
    <property type="entry name" value="IG_LIKE"/>
    <property type="match status" value="1"/>
</dbReference>
<dbReference type="InterPro" id="IPR033292">
    <property type="entry name" value="THY1"/>
</dbReference>
<keyword evidence="3" id="KW-0732">Signal</keyword>
<evidence type="ECO:0000256" key="8">
    <source>
        <dbReference type="ARBA" id="ARBA00023319"/>
    </source>
</evidence>
<reference evidence="10" key="4">
    <citation type="submission" date="2025-09" db="UniProtKB">
        <authorList>
            <consortium name="Ensembl"/>
        </authorList>
    </citation>
    <scope>IDENTIFICATION</scope>
</reference>
<evidence type="ECO:0000259" key="9">
    <source>
        <dbReference type="PROSITE" id="PS50835"/>
    </source>
</evidence>
<feature type="domain" description="Ig-like" evidence="9">
    <location>
        <begin position="41"/>
        <end position="147"/>
    </location>
</feature>
<dbReference type="PANTHER" id="PTHR19226">
    <property type="entry name" value="THY-1 MEMBRANE GLYCOPROTEIN"/>
    <property type="match status" value="1"/>
</dbReference>
<keyword evidence="11" id="KW-1185">Reference proteome</keyword>
<protein>
    <recommendedName>
        <fullName evidence="9">Ig-like domain-containing protein</fullName>
    </recommendedName>
</protein>
<sequence>MECWEVRNIFRKYYCRGGKKALECLGLKLLHKVCNFVFFVPVMLIPVKSKRMTVCVEDDEELRVDCLIEPKPNKINTYQFSWSIGPRQETINTNVSGESANNLFKDKSRVEELEPVGYRMTLSDFRDKLSDNTTFLCKISGQGENITVQKGKCTGKCACMGGSEAVGMRGRQILRGLCEPTFLLWQIIFSAAQL</sequence>
<name>A0AAX7TDG4_ASTCA</name>
<evidence type="ECO:0000256" key="3">
    <source>
        <dbReference type="ARBA" id="ARBA00022729"/>
    </source>
</evidence>
<dbReference type="GO" id="GO:0030425">
    <property type="term" value="C:dendrite"/>
    <property type="evidence" value="ECO:0007669"/>
    <property type="project" value="TreeGrafter"/>
</dbReference>